<gene>
    <name evidence="3" type="ORF">EVAR_73709_1</name>
</gene>
<feature type="non-terminal residue" evidence="3">
    <location>
        <position position="64"/>
    </location>
</feature>
<dbReference type="STRING" id="151549.A0A4C1TGF5"/>
<dbReference type="EMBL" id="BGZK01005128">
    <property type="protein sequence ID" value="GBP12650.1"/>
    <property type="molecule type" value="Genomic_DNA"/>
</dbReference>
<keyword evidence="4" id="KW-1185">Reference proteome</keyword>
<proteinExistence type="predicted"/>
<reference evidence="3 4" key="1">
    <citation type="journal article" date="2019" name="Commun. Biol.">
        <title>The bagworm genome reveals a unique fibroin gene that provides high tensile strength.</title>
        <authorList>
            <person name="Kono N."/>
            <person name="Nakamura H."/>
            <person name="Ohtoshi R."/>
            <person name="Tomita M."/>
            <person name="Numata K."/>
            <person name="Arakawa K."/>
        </authorList>
    </citation>
    <scope>NUCLEOTIDE SEQUENCE [LARGE SCALE GENOMIC DNA]</scope>
</reference>
<evidence type="ECO:0000256" key="2">
    <source>
        <dbReference type="SAM" id="SignalP"/>
    </source>
</evidence>
<dbReference type="OrthoDB" id="422220at2759"/>
<dbReference type="AlphaFoldDB" id="A0A4C1TGF5"/>
<name>A0A4C1TGF5_EUMVA</name>
<sequence>MLSVILTVFIEIGTKGFCVPQDLMQDEEGDTKKDQKEGEGSGLEDGTGENDASDKIESEDQLDD</sequence>
<dbReference type="Proteomes" id="UP000299102">
    <property type="component" value="Unassembled WGS sequence"/>
</dbReference>
<organism evidence="3 4">
    <name type="scientific">Eumeta variegata</name>
    <name type="common">Bagworm moth</name>
    <name type="synonym">Eumeta japonica</name>
    <dbReference type="NCBI Taxonomy" id="151549"/>
    <lineage>
        <taxon>Eukaryota</taxon>
        <taxon>Metazoa</taxon>
        <taxon>Ecdysozoa</taxon>
        <taxon>Arthropoda</taxon>
        <taxon>Hexapoda</taxon>
        <taxon>Insecta</taxon>
        <taxon>Pterygota</taxon>
        <taxon>Neoptera</taxon>
        <taxon>Endopterygota</taxon>
        <taxon>Lepidoptera</taxon>
        <taxon>Glossata</taxon>
        <taxon>Ditrysia</taxon>
        <taxon>Tineoidea</taxon>
        <taxon>Psychidae</taxon>
        <taxon>Oiketicinae</taxon>
        <taxon>Eumeta</taxon>
    </lineage>
</organism>
<evidence type="ECO:0000313" key="3">
    <source>
        <dbReference type="EMBL" id="GBP12650.1"/>
    </source>
</evidence>
<accession>A0A4C1TGF5</accession>
<keyword evidence="2" id="KW-0732">Signal</keyword>
<feature type="region of interest" description="Disordered" evidence="1">
    <location>
        <begin position="20"/>
        <end position="64"/>
    </location>
</feature>
<feature type="chain" id="PRO_5020041526" evidence="2">
    <location>
        <begin position="17"/>
        <end position="64"/>
    </location>
</feature>
<evidence type="ECO:0000256" key="1">
    <source>
        <dbReference type="SAM" id="MobiDB-lite"/>
    </source>
</evidence>
<feature type="signal peptide" evidence="2">
    <location>
        <begin position="1"/>
        <end position="16"/>
    </location>
</feature>
<feature type="compositionally biased region" description="Basic and acidic residues" evidence="1">
    <location>
        <begin position="30"/>
        <end position="39"/>
    </location>
</feature>
<protein>
    <submittedName>
        <fullName evidence="3">Uncharacterized protein</fullName>
    </submittedName>
</protein>
<comment type="caution">
    <text evidence="3">The sequence shown here is derived from an EMBL/GenBank/DDBJ whole genome shotgun (WGS) entry which is preliminary data.</text>
</comment>
<evidence type="ECO:0000313" key="4">
    <source>
        <dbReference type="Proteomes" id="UP000299102"/>
    </source>
</evidence>